<organism evidence="4 5">
    <name type="scientific">Cajanus cajan</name>
    <name type="common">Pigeon pea</name>
    <name type="synonym">Cajanus indicus</name>
    <dbReference type="NCBI Taxonomy" id="3821"/>
    <lineage>
        <taxon>Eukaryota</taxon>
        <taxon>Viridiplantae</taxon>
        <taxon>Streptophyta</taxon>
        <taxon>Embryophyta</taxon>
        <taxon>Tracheophyta</taxon>
        <taxon>Spermatophyta</taxon>
        <taxon>Magnoliopsida</taxon>
        <taxon>eudicotyledons</taxon>
        <taxon>Gunneridae</taxon>
        <taxon>Pentapetalae</taxon>
        <taxon>rosids</taxon>
        <taxon>fabids</taxon>
        <taxon>Fabales</taxon>
        <taxon>Fabaceae</taxon>
        <taxon>Papilionoideae</taxon>
        <taxon>50 kb inversion clade</taxon>
        <taxon>NPAAA clade</taxon>
        <taxon>indigoferoid/millettioid clade</taxon>
        <taxon>Phaseoleae</taxon>
        <taxon>Cajanus</taxon>
    </lineage>
</organism>
<dbReference type="GO" id="GO:0003676">
    <property type="term" value="F:nucleic acid binding"/>
    <property type="evidence" value="ECO:0007669"/>
    <property type="project" value="InterPro"/>
</dbReference>
<keyword evidence="5" id="KW-1185">Reference proteome</keyword>
<dbReference type="SUPFAM" id="SSF57756">
    <property type="entry name" value="Retrovirus zinc finger-like domains"/>
    <property type="match status" value="1"/>
</dbReference>
<accession>A0A151SA27</accession>
<dbReference type="OMA" id="KMSASAW"/>
<evidence type="ECO:0000256" key="1">
    <source>
        <dbReference type="PROSITE-ProRule" id="PRU00047"/>
    </source>
</evidence>
<dbReference type="GO" id="GO:0008270">
    <property type="term" value="F:zinc ion binding"/>
    <property type="evidence" value="ECO:0007669"/>
    <property type="project" value="UniProtKB-KW"/>
</dbReference>
<evidence type="ECO:0000256" key="2">
    <source>
        <dbReference type="SAM" id="MobiDB-lite"/>
    </source>
</evidence>
<keyword evidence="1" id="KW-0863">Zinc-finger</keyword>
<gene>
    <name evidence="4" type="ORF">KK1_026522</name>
</gene>
<dbReference type="PANTHER" id="PTHR35046">
    <property type="entry name" value="ZINC KNUCKLE (CCHC-TYPE) FAMILY PROTEIN"/>
    <property type="match status" value="1"/>
</dbReference>
<feature type="region of interest" description="Disordered" evidence="2">
    <location>
        <begin position="151"/>
        <end position="193"/>
    </location>
</feature>
<protein>
    <recommendedName>
        <fullName evidence="3">CCHC-type domain-containing protein</fullName>
    </recommendedName>
</protein>
<dbReference type="InterPro" id="IPR001878">
    <property type="entry name" value="Znf_CCHC"/>
</dbReference>
<sequence length="230" mass="26866">MKIEHVFSCNDYTEAQKVKLAVVEFSDYALIWWNKYQKEMQRDEEREIDTWAEMRRVMRKRYVPTSYSRNLHLKLQKLTQGSMTVEEYYKEMEIALRRAYIEEENEATMVRFLNGVNTDIKDVVELQEYVEMEDLLHKAIQVEQQLKRKGIARKNSSSSYNPNCRDRSKKEGGNLSSSAVTPPQVKSPTKPNAYVFPTGTRNIKCFKCLGGGHITSECPTKRIMIMKEDG</sequence>
<feature type="domain" description="CCHC-type" evidence="3">
    <location>
        <begin position="204"/>
        <end position="219"/>
    </location>
</feature>
<dbReference type="InterPro" id="IPR005162">
    <property type="entry name" value="Retrotrans_gag_dom"/>
</dbReference>
<feature type="compositionally biased region" description="Polar residues" evidence="2">
    <location>
        <begin position="174"/>
        <end position="190"/>
    </location>
</feature>
<reference evidence="4" key="1">
    <citation type="journal article" date="2012" name="Nat. Biotechnol.">
        <title>Draft genome sequence of pigeonpea (Cajanus cajan), an orphan legume crop of resource-poor farmers.</title>
        <authorList>
            <person name="Varshney R.K."/>
            <person name="Chen W."/>
            <person name="Li Y."/>
            <person name="Bharti A.K."/>
            <person name="Saxena R.K."/>
            <person name="Schlueter J.A."/>
            <person name="Donoghue M.T."/>
            <person name="Azam S."/>
            <person name="Fan G."/>
            <person name="Whaley A.M."/>
            <person name="Farmer A.D."/>
            <person name="Sheridan J."/>
            <person name="Iwata A."/>
            <person name="Tuteja R."/>
            <person name="Penmetsa R.V."/>
            <person name="Wu W."/>
            <person name="Upadhyaya H.D."/>
            <person name="Yang S.P."/>
            <person name="Shah T."/>
            <person name="Saxena K.B."/>
            <person name="Michael T."/>
            <person name="McCombie W.R."/>
            <person name="Yang B."/>
            <person name="Zhang G."/>
            <person name="Yang H."/>
            <person name="Wang J."/>
            <person name="Spillane C."/>
            <person name="Cook D.R."/>
            <person name="May G.D."/>
            <person name="Xu X."/>
            <person name="Jackson S.A."/>
        </authorList>
    </citation>
    <scope>NUCLEOTIDE SEQUENCE [LARGE SCALE GENOMIC DNA]</scope>
</reference>
<name>A0A151SA27_CAJCA</name>
<dbReference type="InterPro" id="IPR036875">
    <property type="entry name" value="Znf_CCHC_sf"/>
</dbReference>
<proteinExistence type="predicted"/>
<evidence type="ECO:0000313" key="4">
    <source>
        <dbReference type="EMBL" id="KYP51638.1"/>
    </source>
</evidence>
<dbReference type="Gramene" id="C.cajan_25933.t">
    <property type="protein sequence ID" value="C.cajan_25933.t.cds1"/>
    <property type="gene ID" value="C.cajan_25933"/>
</dbReference>
<dbReference type="Proteomes" id="UP000075243">
    <property type="component" value="Unassembled WGS sequence"/>
</dbReference>
<evidence type="ECO:0000259" key="3">
    <source>
        <dbReference type="PROSITE" id="PS50158"/>
    </source>
</evidence>
<evidence type="ECO:0000313" key="5">
    <source>
        <dbReference type="Proteomes" id="UP000075243"/>
    </source>
</evidence>
<dbReference type="EMBL" id="KQ483435">
    <property type="protein sequence ID" value="KYP51638.1"/>
    <property type="molecule type" value="Genomic_DNA"/>
</dbReference>
<keyword evidence="1" id="KW-0862">Zinc</keyword>
<dbReference type="PANTHER" id="PTHR35046:SF9">
    <property type="entry name" value="RNA-DIRECTED DNA POLYMERASE"/>
    <property type="match status" value="1"/>
</dbReference>
<dbReference type="Pfam" id="PF03732">
    <property type="entry name" value="Retrotrans_gag"/>
    <property type="match status" value="1"/>
</dbReference>
<dbReference type="PROSITE" id="PS50158">
    <property type="entry name" value="ZF_CCHC"/>
    <property type="match status" value="1"/>
</dbReference>
<keyword evidence="1" id="KW-0479">Metal-binding</keyword>
<dbReference type="AlphaFoldDB" id="A0A151SA27"/>